<evidence type="ECO:0000256" key="5">
    <source>
        <dbReference type="ARBA" id="ARBA00022801"/>
    </source>
</evidence>
<dbReference type="InterPro" id="IPR046541">
    <property type="entry name" value="DUF6606"/>
</dbReference>
<dbReference type="InterPro" id="IPR022105">
    <property type="entry name" value="DUF3645"/>
</dbReference>
<feature type="domain" description="DUF3645" evidence="9">
    <location>
        <begin position="2423"/>
        <end position="2454"/>
    </location>
</feature>
<keyword evidence="4" id="KW-0833">Ubl conjugation pathway</keyword>
<evidence type="ECO:0000259" key="8">
    <source>
        <dbReference type="Pfam" id="PF12340"/>
    </source>
</evidence>
<evidence type="ECO:0000256" key="4">
    <source>
        <dbReference type="ARBA" id="ARBA00022786"/>
    </source>
</evidence>
<evidence type="ECO:0000313" key="11">
    <source>
        <dbReference type="EMBL" id="KAK3317279.1"/>
    </source>
</evidence>
<keyword evidence="12" id="KW-1185">Reference proteome</keyword>
<sequence length="3187" mass="359409">MAANAPHESPPWTNSLSYLIHHVFMPPQLPQDDDISIDHETALTKSLLDSLQEFNNLEATPHSGVAAACRMLCRFLEIRPGIDDPDKRGKLRKVLSDLPDDEHALLHFRAQNSGILVTARPNDLLFEAFELLATNSAVMSCNGRLIREFPDRAALVRRSSLTEPTVIEEFVDVICKLERQTAPVACPWTKKANNMVYEERDTINPMLVTGMVMDVLSGIGRSTQPIRFTKKSKEQVGWNSTRLPFHRSSTWLLLRVALRIVLDRMSNGDQSPYKAAITFHHTCILERAKRLPIHLELKSDLLFSMGAKIARRIIKLDPREEPPWIAEVRKTVTGNRDMLQLRWEKTQEDDVPKLHLGHLSSLSFESDAGLHLHSLNGHLEWINTRTAIPRSTGPGDRSLFSRFPTTTLPQLRAALHQEGGMPDIVLQDFEKWIERHLDPWTASNLKLATADAKVLEQDVTSLQLLIEEYHQAAKLAYSCNPEGLSLMYLTITDLWIAMDKLAGHMIPLILQYNPDFIPGFLDPLILPTKSQMAWLQKIEKYLHDRRSKAQNGYPSAFSAFGTTSSFAVQYFDRSVEHQVLRRTITDSAAKKKTEKLQEFAAMREQHNKLVNELATTDHDQIWAASAHGWYCTNGCRRCSLEARISGMIITTFEWPLPKDENEAKAVVFELKVPQAVSIWRRATIHAHRSVFRTERQAGSDSKIYYASMHSGLSPFFSAASNLHPGSFDKPIERTHYNSSHIGMATPNSVCVTHACHYQYFDQDDNLEAEHISAGITVPPHCSYADVAELPSPLQQWVRTFKHTSNEVIAAQSDCPTDMSLEEFRAFGNIRAGVRLQWANILCQLAVPSLDLNKRSTFFLVLQACFEAGPCVRDLSSVFRDAHIDTQSHTFSTNIMAALSDALRRVGKSNWQNDISLALLARIATRLLSLIAPANSRPVLDYLQRIRTLSTAWARDLLQKLADSRSTRDRREFSGRLLIVALICLVTFDIGPDFLHSVLGSSEELAIFVEASVLARDHSPAFDYVDRAVSTLLLYRWHRVLYESEETVKKEVLCNMNKGIDTAIGRFWAGYIPSSSRWCARDNQQRHILESTVGESGLNVTFNILTGLLMVDGRPLSKLPQEFRTHATFIQLFGQQLLDVMPSTMKGMEYSACRDQEGWVTHFSMIDGNLVIKAVRRTAPTVQGTAQAVSDESSNPEIWEFIPRESLHGDLSASFLNNFSHWINLSTGIIEFRPVCRPWMTSTTDAWNLITQGGRAELTRGDRAVIDLNAQTARLIYNILEPIDSRTNIDLIFHRQSGVLVLDLPRFGISFTLAQGTSEIRSRSYTGMQIDDDQGIGALVGLKSKLVLRSSDDLELASPTRLVLVPRGDIISSLARNHVINTIYLNPSGTRVGHVALRVDSMLGRITDNGSLSARLFLCQLHAVTSHPLPDPLTDRSGTEEALRILGSAAVKSFQRLDDDSYKLLGQIAAISPARNFYPPGLKNMEEIIWSSKLPVLSQNDGFMPKCQAIIDHAKDCELFYRCSPQDSQPDFKDVSKRSSISLVERARIRNSIFCVSEYGAEDYTMAHDMVYSCRYKQGHKNSHRLTQMTRCVDSGNGLLVSTPSSSMISKILEITGTRFGGAPPIKLEFDLDNFRDPSKVLAGLWCGLHLALSETRSSKPTKARTIFFLSSLLYAENAKFDVVQALMALATMEFSNTIRPPPGSSFDLDVNLSTLLGITTKIVERNAKPFDKCPEFPQAREMQGDRGLYNRRYQAWQTEKDAMIDDFVSELQAQWSAARLTTAPQNRNYDAYIDVEKSMEHYQQKLALARRSEQFSLYLDQLAQEMRSAGTLTSQTTEVESEGEAENAEPTTISPILNEGSRRGFIDADSIFSRKAPSTDLPNPERFLDLILDVREASEDQAGLNSLLEELSHLPNLQPHQLSYIEELRSSSKSPAIPRKRVNEAPYIQSLLRKHQTQCRGAVHAIRHAIDEALKWQSVGESVSDGAGLFPRISPVFLLRRLTKDLWETVSRDWRECLLNYALSLAYLQRADRLLAVSVDQTQRSDFVKELLNSGNHHYYPRYHPRFNPKEFAENLVFEVEQSLLVRPVQQRISAMMSHPPEGQSCVMQLNMGEGKSSVIVPIVAAALADGERLLRIVVAKPQAKQMAHLLVNKLGGFLNRRVFYLPFSRSIRLTANDVRIVTRMIETCKREGGVFLVQPEHLLSFKLMGIERIQSDCGVSQTLGTAILKTYQEFELASKDIVDESDENFSAKFELIYTMGVQKAVEMSPDRWCMVQELLQMVKDVVHRIKHKPQADTAIKEGLLYKDQGPGRFPIIRVLSEAAGMPLVEELAKAVCQSGLVGFPIHHQPIRMRQAVLRYITDKDVALDDIAMAEDADEGFFSEHDTRLALLLLRGLLANGVVLFALSQKRFRVNYGLALDRRPPTCLAVPYRAKDSPAPRSEFSHPDVVILLTCLSYYYRGLCNKELLTCLELLSKSDQAVQEYGRWVAESPDMPESFQHWTSINLKDPSQARVHVFPALRYAKPTIDFYLSNVVFPKEMKEFPFKLSASGWDLAKPKLYPLTGFSGTNDSKYVLPLTVRSLDLEEQRHTNAAVLKCLLREENTVLELGARTSSQLSALTMDMLLDAVTGSSGGQDKMRVILDVGAQIIEHSNIQVARLWLNSSADADADVDAVIFFNDLDELSVLTRNGMVDSFLTSPFANQTDRCLVFLDQAHTRGTDLKLPDSYRAAVTLGPGITKDTLVQACMRMRKLGNGQSVTFCVSTEMQKRIRNLRHLPRSQPIVVADILAWAISETWDDALRSVPLWAQQGIRHQYQETIWDRTDRAGAFTVQDVEDYLEPEAQTLEQRYRPRSSVDRQAISGGLMSRFDHGPELDSRKEQMALIKKKCQEFCLSNIDSFNLQEEQERELSPEVEQEREIQRPAKIKARRHMLHGDVKYFVETGVVRANSAAFKSAFEALKYFSASKLLPGHHFPSDLLVTNDFARTVEEVHGAGWFSDEYQRPVQWIMTSRNSTGCKPRHGMHMVIISQWEANEIKPLLESSPSTSSTNRAVLHSYLPRSNLTFRSLEDLNFYTVPSVAEDWSVPRALVMQLNLFAGQLYLRSYKEYVQLCRYLGVAHTENRSNEKIASDGFVGKRRGYHDCVFDSSPIAFLKVMLKKIRRDCVSIEKTHLGRILAGEVLSEKDFA</sequence>
<dbReference type="InterPro" id="IPR051346">
    <property type="entry name" value="OTU_Deubiquitinase"/>
</dbReference>
<evidence type="ECO:0000256" key="1">
    <source>
        <dbReference type="ARBA" id="ARBA00000707"/>
    </source>
</evidence>
<evidence type="ECO:0000256" key="7">
    <source>
        <dbReference type="SAM" id="MobiDB-lite"/>
    </source>
</evidence>
<gene>
    <name evidence="11" type="ORF">B0T19DRAFT_389380</name>
</gene>
<reference evidence="11" key="1">
    <citation type="journal article" date="2023" name="Mol. Phylogenet. Evol.">
        <title>Genome-scale phylogeny and comparative genomics of the fungal order Sordariales.</title>
        <authorList>
            <person name="Hensen N."/>
            <person name="Bonometti L."/>
            <person name="Westerberg I."/>
            <person name="Brannstrom I.O."/>
            <person name="Guillou S."/>
            <person name="Cros-Aarteil S."/>
            <person name="Calhoun S."/>
            <person name="Haridas S."/>
            <person name="Kuo A."/>
            <person name="Mondo S."/>
            <person name="Pangilinan J."/>
            <person name="Riley R."/>
            <person name="LaButti K."/>
            <person name="Andreopoulos B."/>
            <person name="Lipzen A."/>
            <person name="Chen C."/>
            <person name="Yan M."/>
            <person name="Daum C."/>
            <person name="Ng V."/>
            <person name="Clum A."/>
            <person name="Steindorff A."/>
            <person name="Ohm R.A."/>
            <person name="Martin F."/>
            <person name="Silar P."/>
            <person name="Natvig D.O."/>
            <person name="Lalanne C."/>
            <person name="Gautier V."/>
            <person name="Ament-Velasquez S.L."/>
            <person name="Kruys A."/>
            <person name="Hutchinson M.I."/>
            <person name="Powell A.J."/>
            <person name="Barry K."/>
            <person name="Miller A.N."/>
            <person name="Grigoriev I.V."/>
            <person name="Debuchy R."/>
            <person name="Gladieux P."/>
            <person name="Hiltunen Thoren M."/>
            <person name="Johannesson H."/>
        </authorList>
    </citation>
    <scope>NUCLEOTIDE SEQUENCE</scope>
    <source>
        <strain evidence="11">SMH4131-1</strain>
    </source>
</reference>
<evidence type="ECO:0000256" key="2">
    <source>
        <dbReference type="ARBA" id="ARBA00012759"/>
    </source>
</evidence>
<dbReference type="EMBL" id="JAUEPO010000007">
    <property type="protein sequence ID" value="KAK3317279.1"/>
    <property type="molecule type" value="Genomic_DNA"/>
</dbReference>
<dbReference type="GO" id="GO:0004843">
    <property type="term" value="F:cysteine-type deubiquitinase activity"/>
    <property type="evidence" value="ECO:0007669"/>
    <property type="project" value="UniProtKB-EC"/>
</dbReference>
<evidence type="ECO:0000259" key="9">
    <source>
        <dbReference type="Pfam" id="PF12359"/>
    </source>
</evidence>
<dbReference type="PANTHER" id="PTHR13367:SF34">
    <property type="match status" value="1"/>
</dbReference>
<proteinExistence type="predicted"/>
<dbReference type="Pfam" id="PF12359">
    <property type="entry name" value="DUF3645"/>
    <property type="match status" value="1"/>
</dbReference>
<reference evidence="11" key="2">
    <citation type="submission" date="2023-06" db="EMBL/GenBank/DDBJ databases">
        <authorList>
            <consortium name="Lawrence Berkeley National Laboratory"/>
            <person name="Haridas S."/>
            <person name="Hensen N."/>
            <person name="Bonometti L."/>
            <person name="Westerberg I."/>
            <person name="Brannstrom I.O."/>
            <person name="Guillou S."/>
            <person name="Cros-Aarteil S."/>
            <person name="Calhoun S."/>
            <person name="Kuo A."/>
            <person name="Mondo S."/>
            <person name="Pangilinan J."/>
            <person name="Riley R."/>
            <person name="Labutti K."/>
            <person name="Andreopoulos B."/>
            <person name="Lipzen A."/>
            <person name="Chen C."/>
            <person name="Yanf M."/>
            <person name="Daum C."/>
            <person name="Ng V."/>
            <person name="Clum A."/>
            <person name="Steindorff A."/>
            <person name="Ohm R."/>
            <person name="Martin F."/>
            <person name="Silar P."/>
            <person name="Natvig D."/>
            <person name="Lalanne C."/>
            <person name="Gautier V."/>
            <person name="Ament-Velasquez S.L."/>
            <person name="Kruys A."/>
            <person name="Hutchinson M.I."/>
            <person name="Powell A.J."/>
            <person name="Barry K."/>
            <person name="Miller A.N."/>
            <person name="Grigoriev I.V."/>
            <person name="Debuchy R."/>
            <person name="Gladieux P."/>
            <person name="Thoren M.H."/>
            <person name="Johannesson H."/>
        </authorList>
    </citation>
    <scope>NUCLEOTIDE SEQUENCE</scope>
    <source>
        <strain evidence="11">SMH4131-1</strain>
    </source>
</reference>
<keyword evidence="3" id="KW-0645">Protease</keyword>
<evidence type="ECO:0000313" key="12">
    <source>
        <dbReference type="Proteomes" id="UP001286456"/>
    </source>
</evidence>
<evidence type="ECO:0000256" key="6">
    <source>
        <dbReference type="ARBA" id="ARBA00022807"/>
    </source>
</evidence>
<feature type="domain" description="DUF6606" evidence="10">
    <location>
        <begin position="19"/>
        <end position="286"/>
    </location>
</feature>
<keyword evidence="6" id="KW-0788">Thiol protease</keyword>
<accession>A0AAE0I2X4</accession>
<feature type="region of interest" description="Disordered" evidence="7">
    <location>
        <begin position="1829"/>
        <end position="1858"/>
    </location>
</feature>
<name>A0AAE0I2X4_9PEZI</name>
<evidence type="ECO:0000256" key="3">
    <source>
        <dbReference type="ARBA" id="ARBA00022670"/>
    </source>
</evidence>
<dbReference type="Pfam" id="PF20255">
    <property type="entry name" value="DUF6606"/>
    <property type="match status" value="1"/>
</dbReference>
<evidence type="ECO:0000259" key="10">
    <source>
        <dbReference type="Pfam" id="PF20255"/>
    </source>
</evidence>
<comment type="catalytic activity">
    <reaction evidence="1">
        <text>Thiol-dependent hydrolysis of ester, thioester, amide, peptide and isopeptide bonds formed by the C-terminal Gly of ubiquitin (a 76-residue protein attached to proteins as an intracellular targeting signal).</text>
        <dbReference type="EC" id="3.4.19.12"/>
    </reaction>
</comment>
<comment type="caution">
    <text evidence="11">The sequence shown here is derived from an EMBL/GenBank/DDBJ whole genome shotgun (WGS) entry which is preliminary data.</text>
</comment>
<dbReference type="EC" id="3.4.19.12" evidence="2"/>
<dbReference type="Pfam" id="PF12340">
    <property type="entry name" value="DUF3638"/>
    <property type="match status" value="1"/>
</dbReference>
<dbReference type="Proteomes" id="UP001286456">
    <property type="component" value="Unassembled WGS sequence"/>
</dbReference>
<feature type="domain" description="DUF3638" evidence="8">
    <location>
        <begin position="2065"/>
        <end position="2290"/>
    </location>
</feature>
<keyword evidence="5" id="KW-0378">Hydrolase</keyword>
<dbReference type="InterPro" id="IPR022099">
    <property type="entry name" value="DUF3638"/>
</dbReference>
<dbReference type="PANTHER" id="PTHR13367">
    <property type="entry name" value="UBIQUITIN THIOESTERASE"/>
    <property type="match status" value="1"/>
</dbReference>
<organism evidence="11 12">
    <name type="scientific">Cercophora scortea</name>
    <dbReference type="NCBI Taxonomy" id="314031"/>
    <lineage>
        <taxon>Eukaryota</taxon>
        <taxon>Fungi</taxon>
        <taxon>Dikarya</taxon>
        <taxon>Ascomycota</taxon>
        <taxon>Pezizomycotina</taxon>
        <taxon>Sordariomycetes</taxon>
        <taxon>Sordariomycetidae</taxon>
        <taxon>Sordariales</taxon>
        <taxon>Lasiosphaeriaceae</taxon>
        <taxon>Cercophora</taxon>
    </lineage>
</organism>
<dbReference type="GO" id="GO:0006508">
    <property type="term" value="P:proteolysis"/>
    <property type="evidence" value="ECO:0007669"/>
    <property type="project" value="UniProtKB-KW"/>
</dbReference>
<protein>
    <recommendedName>
        <fullName evidence="2">ubiquitinyl hydrolase 1</fullName>
        <ecNumber evidence="2">3.4.19.12</ecNumber>
    </recommendedName>
</protein>